<dbReference type="GO" id="GO:0043758">
    <property type="term" value="F:acetate-CoA ligase (ADP-forming) activity"/>
    <property type="evidence" value="ECO:0007669"/>
    <property type="project" value="InterPro"/>
</dbReference>
<keyword evidence="1" id="KW-0436">Ligase</keyword>
<dbReference type="EMBL" id="CAADRM010000034">
    <property type="protein sequence ID" value="VFU12164.1"/>
    <property type="molecule type" value="Genomic_DNA"/>
</dbReference>
<evidence type="ECO:0000256" key="2">
    <source>
        <dbReference type="ARBA" id="ARBA00022741"/>
    </source>
</evidence>
<dbReference type="PANTHER" id="PTHR43334:SF1">
    <property type="entry name" value="3-HYDROXYPROPIONATE--COA LIGASE [ADP-FORMING]"/>
    <property type="match status" value="1"/>
</dbReference>
<dbReference type="InterPro" id="IPR003781">
    <property type="entry name" value="CoA-bd"/>
</dbReference>
<dbReference type="Pfam" id="PF13607">
    <property type="entry name" value="Succ_CoA_lig"/>
    <property type="match status" value="1"/>
</dbReference>
<dbReference type="Gene3D" id="3.40.50.261">
    <property type="entry name" value="Succinyl-CoA synthetase domains"/>
    <property type="match status" value="2"/>
</dbReference>
<dbReference type="SUPFAM" id="SSF52210">
    <property type="entry name" value="Succinyl-CoA synthetase domains"/>
    <property type="match status" value="2"/>
</dbReference>
<dbReference type="GO" id="GO:0005524">
    <property type="term" value="F:ATP binding"/>
    <property type="evidence" value="ECO:0007669"/>
    <property type="project" value="UniProtKB-KW"/>
</dbReference>
<dbReference type="InterPro" id="IPR036291">
    <property type="entry name" value="NAD(P)-bd_dom_sf"/>
</dbReference>
<accession>A0A485LVI0</accession>
<name>A0A485LVI0_9ZZZZ</name>
<dbReference type="Pfam" id="PF13380">
    <property type="entry name" value="CoA_binding_2"/>
    <property type="match status" value="1"/>
</dbReference>
<reference evidence="5" key="1">
    <citation type="submission" date="2019-03" db="EMBL/GenBank/DDBJ databases">
        <authorList>
            <person name="Hao L."/>
        </authorList>
    </citation>
    <scope>NUCLEOTIDE SEQUENCE</scope>
</reference>
<gene>
    <name evidence="5" type="primary">sucC3</name>
    <name evidence="5" type="ORF">SCFA_1290006</name>
</gene>
<evidence type="ECO:0000259" key="4">
    <source>
        <dbReference type="SMART" id="SM00881"/>
    </source>
</evidence>
<evidence type="ECO:0000256" key="1">
    <source>
        <dbReference type="ARBA" id="ARBA00022598"/>
    </source>
</evidence>
<evidence type="ECO:0000313" key="5">
    <source>
        <dbReference type="EMBL" id="VFU12164.1"/>
    </source>
</evidence>
<dbReference type="SUPFAM" id="SSF51735">
    <property type="entry name" value="NAD(P)-binding Rossmann-fold domains"/>
    <property type="match status" value="1"/>
</dbReference>
<keyword evidence="2" id="KW-0547">Nucleotide-binding</keyword>
<organism evidence="5">
    <name type="scientific">anaerobic digester metagenome</name>
    <dbReference type="NCBI Taxonomy" id="1263854"/>
    <lineage>
        <taxon>unclassified sequences</taxon>
        <taxon>metagenomes</taxon>
        <taxon>ecological metagenomes</taxon>
    </lineage>
</organism>
<dbReference type="Pfam" id="PF19045">
    <property type="entry name" value="Ligase_CoA_2"/>
    <property type="match status" value="1"/>
</dbReference>
<protein>
    <submittedName>
        <fullName evidence="5">Succinyl-CoA synthetase subunit alpha</fullName>
    </submittedName>
</protein>
<dbReference type="AlphaFoldDB" id="A0A485LVI0"/>
<feature type="domain" description="CoA-binding" evidence="4">
    <location>
        <begin position="4"/>
        <end position="98"/>
    </location>
</feature>
<dbReference type="InterPro" id="IPR051538">
    <property type="entry name" value="Acyl-CoA_Synth/Transferase"/>
</dbReference>
<dbReference type="SMART" id="SM00881">
    <property type="entry name" value="CoA_binding"/>
    <property type="match status" value="1"/>
</dbReference>
<dbReference type="Gene3D" id="3.40.50.720">
    <property type="entry name" value="NAD(P)-binding Rossmann-like Domain"/>
    <property type="match status" value="1"/>
</dbReference>
<keyword evidence="3" id="KW-0067">ATP-binding</keyword>
<dbReference type="PANTHER" id="PTHR43334">
    <property type="entry name" value="ACETATE--COA LIGASE [ADP-FORMING]"/>
    <property type="match status" value="1"/>
</dbReference>
<dbReference type="InterPro" id="IPR043938">
    <property type="entry name" value="Ligase_CoA_dom"/>
</dbReference>
<proteinExistence type="predicted"/>
<evidence type="ECO:0000256" key="3">
    <source>
        <dbReference type="ARBA" id="ARBA00022840"/>
    </source>
</evidence>
<dbReference type="InterPro" id="IPR032875">
    <property type="entry name" value="Succ_CoA_lig_flav_dom"/>
</dbReference>
<dbReference type="InterPro" id="IPR016102">
    <property type="entry name" value="Succinyl-CoA_synth-like"/>
</dbReference>
<sequence length="466" mass="50849">MDFFFNPEGIAVIGASADPKKVGYYILKNTLGGYRGKVYPVNPRYETLQGVPCYPDIESIPSDFDLAIYFIPARYLPDTIRACAQKGVKGIIIESAGFAEVGEAGRAIQEESVRLAKEHGIRLWGPNCMGLLDGYRHHVFSFLMSDNVFDLLKPGNASFIVQSGMLSAGFLLMVLERGGLGISKMCSIGNKCDVHETELLRYLIEDDTTGVIGMYVESIKDPAGFMECARSTSKPIVLLKGGQSPIGARAAASHTASMAGDYTIMRHVFKQCGVTEVFDINELMDIVRGFSKTRLLKHDAGTAIVTFSGGGGIITSDMLHARGLKVAELSPESLKALEEVYPEWMAPAHPVDIWPAIEKNGYQKVYTRTIDILMNDPGVDSLIIHLFANRMDASHLRGLITMKERCGKPVVAWCVGNGEKLGSFKAELEGMGIPVFEEMVRGVDFLAAFKRHVQKKGNPPAAGEDG</sequence>